<evidence type="ECO:0000256" key="3">
    <source>
        <dbReference type="ARBA" id="ARBA00022723"/>
    </source>
</evidence>
<evidence type="ECO:0000256" key="2">
    <source>
        <dbReference type="ARBA" id="ARBA00022670"/>
    </source>
</evidence>
<sequence length="213" mass="24117">MRRKYGIDQVSVRLVKEAPLLSEEEISTPEDAIRVLGDTFKDYDREVVGVVHLRSDNVPINMTIISMGTLNQSLVHPREVLKAAFLSNAATILLFHNHPSGSLKPSKEDIALTGRMQKLCMLAGIPVIDHVILGNDQSYFSFREKQILPMEQIQYSVDLNDINLKVAEKEAENYGYKKPHKKSIKESLEENRKKITSGQKTSGVKRKRETTIE</sequence>
<dbReference type="InterPro" id="IPR025657">
    <property type="entry name" value="RadC_JAB"/>
</dbReference>
<proteinExistence type="inferred from homology"/>
<dbReference type="PROSITE" id="PS50249">
    <property type="entry name" value="MPN"/>
    <property type="match status" value="1"/>
</dbReference>
<dbReference type="InterPro" id="IPR001405">
    <property type="entry name" value="UPF0758"/>
</dbReference>
<feature type="region of interest" description="Disordered" evidence="7">
    <location>
        <begin position="175"/>
        <end position="213"/>
    </location>
</feature>
<protein>
    <submittedName>
        <fullName evidence="9">JAB domain-containing protein</fullName>
    </submittedName>
</protein>
<dbReference type="EMBL" id="JBBMFP010000009">
    <property type="protein sequence ID" value="MEQ2431618.1"/>
    <property type="molecule type" value="Genomic_DNA"/>
</dbReference>
<keyword evidence="2" id="KW-0645">Protease</keyword>
<dbReference type="Proteomes" id="UP001457898">
    <property type="component" value="Unassembled WGS sequence"/>
</dbReference>
<comment type="similarity">
    <text evidence="1">Belongs to the UPF0758 family.</text>
</comment>
<feature type="compositionally biased region" description="Basic residues" evidence="7">
    <location>
        <begin position="203"/>
        <end position="213"/>
    </location>
</feature>
<dbReference type="CDD" id="cd08071">
    <property type="entry name" value="MPN_DUF2466"/>
    <property type="match status" value="1"/>
</dbReference>
<evidence type="ECO:0000256" key="1">
    <source>
        <dbReference type="ARBA" id="ARBA00010243"/>
    </source>
</evidence>
<dbReference type="Gene3D" id="3.40.140.10">
    <property type="entry name" value="Cytidine Deaminase, domain 2"/>
    <property type="match status" value="1"/>
</dbReference>
<keyword evidence="3" id="KW-0479">Metal-binding</keyword>
<evidence type="ECO:0000313" key="10">
    <source>
        <dbReference type="Proteomes" id="UP001457898"/>
    </source>
</evidence>
<reference evidence="9 10" key="1">
    <citation type="submission" date="2024-03" db="EMBL/GenBank/DDBJ databases">
        <title>Human intestinal bacterial collection.</title>
        <authorList>
            <person name="Pauvert C."/>
            <person name="Hitch T.C.A."/>
            <person name="Clavel T."/>
        </authorList>
    </citation>
    <scope>NUCLEOTIDE SEQUENCE [LARGE SCALE GENOMIC DNA]</scope>
    <source>
        <strain evidence="9 10">CLA-SR-H028</strain>
    </source>
</reference>
<dbReference type="RefSeq" id="WP_118743350.1">
    <property type="nucleotide sequence ID" value="NZ_JBBMFP010000009.1"/>
</dbReference>
<evidence type="ECO:0000256" key="5">
    <source>
        <dbReference type="ARBA" id="ARBA00022833"/>
    </source>
</evidence>
<gene>
    <name evidence="9" type="ORF">WMO65_11440</name>
</gene>
<dbReference type="PANTHER" id="PTHR30471:SF3">
    <property type="entry name" value="UPF0758 PROTEIN YEES-RELATED"/>
    <property type="match status" value="1"/>
</dbReference>
<feature type="domain" description="MPN" evidence="8">
    <location>
        <begin position="25"/>
        <end position="148"/>
    </location>
</feature>
<dbReference type="PROSITE" id="PS01302">
    <property type="entry name" value="UPF0758"/>
    <property type="match status" value="1"/>
</dbReference>
<feature type="compositionally biased region" description="Basic and acidic residues" evidence="7">
    <location>
        <begin position="184"/>
        <end position="193"/>
    </location>
</feature>
<keyword evidence="10" id="KW-1185">Reference proteome</keyword>
<keyword evidence="4" id="KW-0378">Hydrolase</keyword>
<organism evidence="9 10">
    <name type="scientific">Blautia caccae</name>
    <dbReference type="NCBI Taxonomy" id="3133175"/>
    <lineage>
        <taxon>Bacteria</taxon>
        <taxon>Bacillati</taxon>
        <taxon>Bacillota</taxon>
        <taxon>Clostridia</taxon>
        <taxon>Lachnospirales</taxon>
        <taxon>Lachnospiraceae</taxon>
        <taxon>Blautia</taxon>
    </lineage>
</organism>
<accession>A0ABV1DMK3</accession>
<dbReference type="InterPro" id="IPR020891">
    <property type="entry name" value="UPF0758_CS"/>
</dbReference>
<name>A0ABV1DMK3_9FIRM</name>
<dbReference type="SUPFAM" id="SSF102712">
    <property type="entry name" value="JAB1/MPN domain"/>
    <property type="match status" value="1"/>
</dbReference>
<keyword evidence="5" id="KW-0862">Zinc</keyword>
<evidence type="ECO:0000256" key="6">
    <source>
        <dbReference type="ARBA" id="ARBA00023049"/>
    </source>
</evidence>
<dbReference type="PANTHER" id="PTHR30471">
    <property type="entry name" value="DNA REPAIR PROTEIN RADC"/>
    <property type="match status" value="1"/>
</dbReference>
<comment type="caution">
    <text evidence="9">The sequence shown here is derived from an EMBL/GenBank/DDBJ whole genome shotgun (WGS) entry which is preliminary data.</text>
</comment>
<dbReference type="InterPro" id="IPR037518">
    <property type="entry name" value="MPN"/>
</dbReference>
<keyword evidence="6" id="KW-0482">Metalloprotease</keyword>
<evidence type="ECO:0000256" key="4">
    <source>
        <dbReference type="ARBA" id="ARBA00022801"/>
    </source>
</evidence>
<evidence type="ECO:0000259" key="8">
    <source>
        <dbReference type="PROSITE" id="PS50249"/>
    </source>
</evidence>
<evidence type="ECO:0000256" key="7">
    <source>
        <dbReference type="SAM" id="MobiDB-lite"/>
    </source>
</evidence>
<evidence type="ECO:0000313" key="9">
    <source>
        <dbReference type="EMBL" id="MEQ2431618.1"/>
    </source>
</evidence>
<dbReference type="Pfam" id="PF04002">
    <property type="entry name" value="RadC"/>
    <property type="match status" value="1"/>
</dbReference>